<dbReference type="InterPro" id="IPR036397">
    <property type="entry name" value="RNaseH_sf"/>
</dbReference>
<sequence length="322" mass="36782">MITWWKPKTYWSRNRRQIPRRALFTVTMAKLRVIDGMLHLFDRVKRTCRLILPSGRVSKVVREIHVELGHAGQRTTEVAVRQHFWWPKLHDDVVRNCANCNICAQTDSPTVAPKVLFQTVATVGPNHRVGVDVIGPVPRSRMGNKYILVIVGYFTIWCEAFPMPIQEAPIITSLFVNEWVARFGKPIELHSEQGAAFESRLLEEVCRTLRIHETRTTPYHPQSNGLVERTNRTVMTILRAFIEQHQSNRWDEILPQCLLAHRAAVHLSTGYTPSLLTLGHGLRSPIKVLTSLASAECIGSPHYVKELGERLRVAYKIAAQHQ</sequence>
<dbReference type="FunFam" id="3.30.420.10:FF:000032">
    <property type="entry name" value="Retrovirus-related Pol polyprotein from transposon 297-like Protein"/>
    <property type="match status" value="1"/>
</dbReference>
<dbReference type="Pfam" id="PF17921">
    <property type="entry name" value="Integrase_H2C2"/>
    <property type="match status" value="1"/>
</dbReference>
<dbReference type="Gene3D" id="3.30.420.10">
    <property type="entry name" value="Ribonuclease H-like superfamily/Ribonuclease H"/>
    <property type="match status" value="1"/>
</dbReference>
<dbReference type="SUPFAM" id="SSF53098">
    <property type="entry name" value="Ribonuclease H-like"/>
    <property type="match status" value="1"/>
</dbReference>
<dbReference type="PANTHER" id="PTHR37984:SF15">
    <property type="entry name" value="INTEGRASE CATALYTIC DOMAIN-CONTAINING PROTEIN"/>
    <property type="match status" value="1"/>
</dbReference>
<dbReference type="InterPro" id="IPR001584">
    <property type="entry name" value="Integrase_cat-core"/>
</dbReference>
<accession>A0A5J4NAS5</accession>
<dbReference type="InterPro" id="IPR050951">
    <property type="entry name" value="Retrovirus_Pol_polyprotein"/>
</dbReference>
<dbReference type="Proteomes" id="UP000324629">
    <property type="component" value="Unassembled WGS sequence"/>
</dbReference>
<dbReference type="InterPro" id="IPR041588">
    <property type="entry name" value="Integrase_H2C2"/>
</dbReference>
<reference evidence="2 3" key="1">
    <citation type="journal article" date="2019" name="Gigascience">
        <title>Whole-genome sequence of the oriental lung fluke Paragonimus westermani.</title>
        <authorList>
            <person name="Oey H."/>
            <person name="Zakrzewski M."/>
            <person name="Narain K."/>
            <person name="Devi K.R."/>
            <person name="Agatsuma T."/>
            <person name="Nawaratna S."/>
            <person name="Gobert G.N."/>
            <person name="Jones M.K."/>
            <person name="Ragan M.A."/>
            <person name="McManus D.P."/>
            <person name="Krause L."/>
        </authorList>
    </citation>
    <scope>NUCLEOTIDE SEQUENCE [LARGE SCALE GENOMIC DNA]</scope>
    <source>
        <strain evidence="2 3">IND2009</strain>
    </source>
</reference>
<evidence type="ECO:0000313" key="2">
    <source>
        <dbReference type="EMBL" id="KAA3672721.1"/>
    </source>
</evidence>
<keyword evidence="3" id="KW-1185">Reference proteome</keyword>
<dbReference type="PROSITE" id="PS50994">
    <property type="entry name" value="INTEGRASE"/>
    <property type="match status" value="1"/>
</dbReference>
<evidence type="ECO:0000313" key="3">
    <source>
        <dbReference type="Proteomes" id="UP000324629"/>
    </source>
</evidence>
<feature type="domain" description="Integrase catalytic" evidence="1">
    <location>
        <begin position="121"/>
        <end position="281"/>
    </location>
</feature>
<dbReference type="GO" id="GO:0003676">
    <property type="term" value="F:nucleic acid binding"/>
    <property type="evidence" value="ECO:0007669"/>
    <property type="project" value="InterPro"/>
</dbReference>
<comment type="caution">
    <text evidence="2">The sequence shown here is derived from an EMBL/GenBank/DDBJ whole genome shotgun (WGS) entry which is preliminary data.</text>
</comment>
<dbReference type="Gene3D" id="1.10.340.70">
    <property type="match status" value="1"/>
</dbReference>
<name>A0A5J4NAS5_9TREM</name>
<dbReference type="PANTHER" id="PTHR37984">
    <property type="entry name" value="PROTEIN CBG26694"/>
    <property type="match status" value="1"/>
</dbReference>
<proteinExistence type="predicted"/>
<organism evidence="2 3">
    <name type="scientific">Paragonimus westermani</name>
    <dbReference type="NCBI Taxonomy" id="34504"/>
    <lineage>
        <taxon>Eukaryota</taxon>
        <taxon>Metazoa</taxon>
        <taxon>Spiralia</taxon>
        <taxon>Lophotrochozoa</taxon>
        <taxon>Platyhelminthes</taxon>
        <taxon>Trematoda</taxon>
        <taxon>Digenea</taxon>
        <taxon>Plagiorchiida</taxon>
        <taxon>Troglotremata</taxon>
        <taxon>Troglotrematidae</taxon>
        <taxon>Paragonimus</taxon>
    </lineage>
</organism>
<gene>
    <name evidence="2" type="ORF">DEA37_0013979</name>
</gene>
<protein>
    <recommendedName>
        <fullName evidence="1">Integrase catalytic domain-containing protein</fullName>
    </recommendedName>
</protein>
<dbReference type="AlphaFoldDB" id="A0A5J4NAS5"/>
<dbReference type="InterPro" id="IPR012337">
    <property type="entry name" value="RNaseH-like_sf"/>
</dbReference>
<evidence type="ECO:0000259" key="1">
    <source>
        <dbReference type="PROSITE" id="PS50994"/>
    </source>
</evidence>
<dbReference type="EMBL" id="QNGE01004604">
    <property type="protein sequence ID" value="KAA3672721.1"/>
    <property type="molecule type" value="Genomic_DNA"/>
</dbReference>
<dbReference type="GO" id="GO:0015074">
    <property type="term" value="P:DNA integration"/>
    <property type="evidence" value="ECO:0007669"/>
    <property type="project" value="InterPro"/>
</dbReference>